<keyword evidence="2" id="KW-0732">Signal</keyword>
<dbReference type="RefSeq" id="WP_394823845.1">
    <property type="nucleotide sequence ID" value="NZ_CP089984.1"/>
</dbReference>
<feature type="compositionally biased region" description="Low complexity" evidence="1">
    <location>
        <begin position="35"/>
        <end position="75"/>
    </location>
</feature>
<reference evidence="3 4" key="1">
    <citation type="submission" date="2021-12" db="EMBL/GenBank/DDBJ databases">
        <title>Discovery of the Pendulisporaceae a myxobacterial family with distinct sporulation behavior and unique specialized metabolism.</title>
        <authorList>
            <person name="Garcia R."/>
            <person name="Popoff A."/>
            <person name="Bader C.D."/>
            <person name="Loehr J."/>
            <person name="Walesch S."/>
            <person name="Walt C."/>
            <person name="Boldt J."/>
            <person name="Bunk B."/>
            <person name="Haeckl F.J.F.P.J."/>
            <person name="Gunesch A.P."/>
            <person name="Birkelbach J."/>
            <person name="Nuebel U."/>
            <person name="Pietschmann T."/>
            <person name="Bach T."/>
            <person name="Mueller R."/>
        </authorList>
    </citation>
    <scope>NUCLEOTIDE SEQUENCE [LARGE SCALE GENOMIC DNA]</scope>
    <source>
        <strain evidence="3 4">MSr11954</strain>
    </source>
</reference>
<proteinExistence type="predicted"/>
<feature type="chain" id="PRO_5045781605" evidence="2">
    <location>
        <begin position="20"/>
        <end position="237"/>
    </location>
</feature>
<feature type="region of interest" description="Disordered" evidence="1">
    <location>
        <begin position="35"/>
        <end position="97"/>
    </location>
</feature>
<feature type="signal peptide" evidence="2">
    <location>
        <begin position="1"/>
        <end position="19"/>
    </location>
</feature>
<organism evidence="3 4">
    <name type="scientific">Pendulispora albinea</name>
    <dbReference type="NCBI Taxonomy" id="2741071"/>
    <lineage>
        <taxon>Bacteria</taxon>
        <taxon>Pseudomonadati</taxon>
        <taxon>Myxococcota</taxon>
        <taxon>Myxococcia</taxon>
        <taxon>Myxococcales</taxon>
        <taxon>Sorangiineae</taxon>
        <taxon>Pendulisporaceae</taxon>
        <taxon>Pendulispora</taxon>
    </lineage>
</organism>
<sequence>MTRRTLSFRFRFLAPTALAASLVVATGVASAQSTPAAPAAQSTPAAPAPAPAAQSGAQPAPAQAGAGDPAQATPTNEKDAKSESASSTPGVKERGESLDSLGAHAVTWDANLEGGFGRAFGDIHARTVSFGRLRGGILWVHGQWFTSVGAFYDLSNFTPGTFGIQVEQMHLTSGFWIQAGGGIDVEPRAMGMLSVGWSVIGVEAQYRSYGDAGIGPAVFGKLRIPIGVIGFALANRK</sequence>
<accession>A0ABZ2LTI9</accession>
<evidence type="ECO:0000256" key="1">
    <source>
        <dbReference type="SAM" id="MobiDB-lite"/>
    </source>
</evidence>
<protein>
    <submittedName>
        <fullName evidence="3">Uncharacterized protein</fullName>
    </submittedName>
</protein>
<evidence type="ECO:0000313" key="3">
    <source>
        <dbReference type="EMBL" id="WXB14226.1"/>
    </source>
</evidence>
<dbReference type="Proteomes" id="UP001370348">
    <property type="component" value="Chromosome"/>
</dbReference>
<evidence type="ECO:0000256" key="2">
    <source>
        <dbReference type="SAM" id="SignalP"/>
    </source>
</evidence>
<gene>
    <name evidence="3" type="ORF">LZC94_41165</name>
</gene>
<name>A0ABZ2LTI9_9BACT</name>
<keyword evidence="4" id="KW-1185">Reference proteome</keyword>
<dbReference type="EMBL" id="CP089984">
    <property type="protein sequence ID" value="WXB14226.1"/>
    <property type="molecule type" value="Genomic_DNA"/>
</dbReference>
<evidence type="ECO:0000313" key="4">
    <source>
        <dbReference type="Proteomes" id="UP001370348"/>
    </source>
</evidence>